<evidence type="ECO:0000313" key="1">
    <source>
        <dbReference type="EMBL" id="GAA1748499.1"/>
    </source>
</evidence>
<gene>
    <name evidence="1" type="ORF">GCM10009681_19700</name>
</gene>
<comment type="caution">
    <text evidence="1">The sequence shown here is derived from an EMBL/GenBank/DDBJ whole genome shotgun (WGS) entry which is preliminary data.</text>
</comment>
<evidence type="ECO:0000313" key="2">
    <source>
        <dbReference type="Proteomes" id="UP001500655"/>
    </source>
</evidence>
<accession>A0ABN2K700</accession>
<organism evidence="1 2">
    <name type="scientific">Luedemannella helvata</name>
    <dbReference type="NCBI Taxonomy" id="349315"/>
    <lineage>
        <taxon>Bacteria</taxon>
        <taxon>Bacillati</taxon>
        <taxon>Actinomycetota</taxon>
        <taxon>Actinomycetes</taxon>
        <taxon>Micromonosporales</taxon>
        <taxon>Micromonosporaceae</taxon>
        <taxon>Luedemannella</taxon>
    </lineage>
</organism>
<name>A0ABN2K700_9ACTN</name>
<keyword evidence="2" id="KW-1185">Reference proteome</keyword>
<reference evidence="1 2" key="1">
    <citation type="journal article" date="2019" name="Int. J. Syst. Evol. Microbiol.">
        <title>The Global Catalogue of Microorganisms (GCM) 10K type strain sequencing project: providing services to taxonomists for standard genome sequencing and annotation.</title>
        <authorList>
            <consortium name="The Broad Institute Genomics Platform"/>
            <consortium name="The Broad Institute Genome Sequencing Center for Infectious Disease"/>
            <person name="Wu L."/>
            <person name="Ma J."/>
        </authorList>
    </citation>
    <scope>NUCLEOTIDE SEQUENCE [LARGE SCALE GENOMIC DNA]</scope>
    <source>
        <strain evidence="1 2">JCM 13249</strain>
    </source>
</reference>
<sequence>MTPTYESRPIFGADYRKLTPEQRKRFLAAVAEMVDDLKNGRPFRPGLRVRRVQATSGVWEMTWAPDGRATWQYGREVHPGEPHIIWRRIGTHDVFRAP</sequence>
<dbReference type="EMBL" id="BAAALS010000007">
    <property type="protein sequence ID" value="GAA1748499.1"/>
    <property type="molecule type" value="Genomic_DNA"/>
</dbReference>
<dbReference type="Proteomes" id="UP001500655">
    <property type="component" value="Unassembled WGS sequence"/>
</dbReference>
<proteinExistence type="predicted"/>
<protein>
    <submittedName>
        <fullName evidence="1">Uncharacterized protein</fullName>
    </submittedName>
</protein>